<comment type="catalytic activity">
    <reaction evidence="4">
        <text>UTP + H2O = UMP + diphosphate + H(+)</text>
        <dbReference type="Rhea" id="RHEA:29395"/>
        <dbReference type="ChEBI" id="CHEBI:15377"/>
        <dbReference type="ChEBI" id="CHEBI:15378"/>
        <dbReference type="ChEBI" id="CHEBI:33019"/>
        <dbReference type="ChEBI" id="CHEBI:46398"/>
        <dbReference type="ChEBI" id="CHEBI:57865"/>
        <dbReference type="EC" id="3.6.1.9"/>
    </reaction>
</comment>
<comment type="cofactor">
    <cofactor evidence="1 4">
        <name>a divalent metal cation</name>
        <dbReference type="ChEBI" id="CHEBI:60240"/>
    </cofactor>
</comment>
<name>A0A1I2K1M1_9BACT</name>
<evidence type="ECO:0000313" key="5">
    <source>
        <dbReference type="EMBL" id="SFF60198.1"/>
    </source>
</evidence>
<reference evidence="5 6" key="1">
    <citation type="submission" date="2016-10" db="EMBL/GenBank/DDBJ databases">
        <authorList>
            <person name="de Groot N.N."/>
        </authorList>
    </citation>
    <scope>NUCLEOTIDE SEQUENCE [LARGE SCALE GENOMIC DNA]</scope>
    <source>
        <strain>GEY</strain>
        <strain evidence="6">DSM 9560</strain>
    </source>
</reference>
<proteinExistence type="inferred from homology"/>
<dbReference type="GO" id="GO:0036218">
    <property type="term" value="F:dTTP diphosphatase activity"/>
    <property type="evidence" value="ECO:0007669"/>
    <property type="project" value="RHEA"/>
</dbReference>
<dbReference type="InterPro" id="IPR003697">
    <property type="entry name" value="Maf-like"/>
</dbReference>
<organism evidence="5 6">
    <name type="scientific">Thermoflexibacter ruber</name>
    <dbReference type="NCBI Taxonomy" id="1003"/>
    <lineage>
        <taxon>Bacteria</taxon>
        <taxon>Pseudomonadati</taxon>
        <taxon>Bacteroidota</taxon>
        <taxon>Cytophagia</taxon>
        <taxon>Cytophagales</taxon>
        <taxon>Thermoflexibacteraceae</taxon>
        <taxon>Thermoflexibacter</taxon>
    </lineage>
</organism>
<sequence>MKNYQLILASQSPRRQQLLKQLGYEFEVRLKETDETVPTYIPTHQVSMFLAEKKANTFKNDLKNNELLITADTIVIIEEEILNKPQSEAEAFEMLAKLSGKVHEVVTGFSLTSTQKQFTDSDTTLVYFKQLSQEEINFYIKNYQPFDKAGSYGAQDWIGMVGIERIEGSYFNVMGLPVHKLYQALQNF</sequence>
<dbReference type="NCBIfam" id="TIGR00172">
    <property type="entry name" value="maf"/>
    <property type="match status" value="1"/>
</dbReference>
<keyword evidence="2 4" id="KW-0378">Hydrolase</keyword>
<dbReference type="Proteomes" id="UP000199513">
    <property type="component" value="Unassembled WGS sequence"/>
</dbReference>
<dbReference type="Pfam" id="PF02545">
    <property type="entry name" value="Maf"/>
    <property type="match status" value="1"/>
</dbReference>
<dbReference type="GO" id="GO:0005737">
    <property type="term" value="C:cytoplasm"/>
    <property type="evidence" value="ECO:0007669"/>
    <property type="project" value="UniProtKB-SubCell"/>
</dbReference>
<evidence type="ECO:0000256" key="1">
    <source>
        <dbReference type="ARBA" id="ARBA00001968"/>
    </source>
</evidence>
<comment type="catalytic activity">
    <reaction evidence="4">
        <text>dTTP + H2O = dTMP + diphosphate + H(+)</text>
        <dbReference type="Rhea" id="RHEA:28534"/>
        <dbReference type="ChEBI" id="CHEBI:15377"/>
        <dbReference type="ChEBI" id="CHEBI:15378"/>
        <dbReference type="ChEBI" id="CHEBI:33019"/>
        <dbReference type="ChEBI" id="CHEBI:37568"/>
        <dbReference type="ChEBI" id="CHEBI:63528"/>
        <dbReference type="EC" id="3.6.1.9"/>
    </reaction>
</comment>
<feature type="site" description="Important for substrate specificity" evidence="4">
    <location>
        <position position="14"/>
    </location>
</feature>
<comment type="subcellular location">
    <subcellularLocation>
        <location evidence="4">Cytoplasm</location>
    </subcellularLocation>
</comment>
<dbReference type="Gene3D" id="3.90.950.10">
    <property type="match status" value="1"/>
</dbReference>
<keyword evidence="3 4" id="KW-0546">Nucleotide metabolism</keyword>
<comment type="function">
    <text evidence="4">Nucleoside triphosphate pyrophosphatase that hydrolyzes dTTP and UTP. May have a dual role in cell division arrest and in preventing the incorporation of modified nucleotides into cellular nucleic acids.</text>
</comment>
<evidence type="ECO:0000256" key="4">
    <source>
        <dbReference type="HAMAP-Rule" id="MF_00528"/>
    </source>
</evidence>
<accession>A0A1I2K1M1</accession>
<evidence type="ECO:0000313" key="6">
    <source>
        <dbReference type="Proteomes" id="UP000199513"/>
    </source>
</evidence>
<protein>
    <recommendedName>
        <fullName evidence="4">dTTP/UTP pyrophosphatase</fullName>
        <shortName evidence="4">dTTPase/UTPase</shortName>
        <ecNumber evidence="4">3.6.1.9</ecNumber>
    </recommendedName>
    <alternativeName>
        <fullName evidence="4">Nucleoside triphosphate pyrophosphatase</fullName>
    </alternativeName>
    <alternativeName>
        <fullName evidence="4">Nucleotide pyrophosphatase</fullName>
        <shortName evidence="4">Nucleotide PPase</shortName>
    </alternativeName>
</protein>
<dbReference type="EC" id="3.6.1.9" evidence="4"/>
<dbReference type="STRING" id="1003.SAMN04488541_10772"/>
<dbReference type="OrthoDB" id="9807767at2"/>
<gene>
    <name evidence="5" type="ORF">SAMN04488541_10772</name>
</gene>
<dbReference type="PANTHER" id="PTHR43213">
    <property type="entry name" value="BIFUNCTIONAL DTTP/UTP PYROPHOSPHATASE/METHYLTRANSFERASE PROTEIN-RELATED"/>
    <property type="match status" value="1"/>
</dbReference>
<dbReference type="PIRSF" id="PIRSF006305">
    <property type="entry name" value="Maf"/>
    <property type="match status" value="1"/>
</dbReference>
<dbReference type="CDD" id="cd00555">
    <property type="entry name" value="Maf"/>
    <property type="match status" value="1"/>
</dbReference>
<dbReference type="HAMAP" id="MF_00528">
    <property type="entry name" value="Maf"/>
    <property type="match status" value="1"/>
</dbReference>
<comment type="caution">
    <text evidence="4">Lacks conserved residue(s) required for the propagation of feature annotation.</text>
</comment>
<feature type="site" description="Important for substrate specificity" evidence="4">
    <location>
        <position position="155"/>
    </location>
</feature>
<feature type="site" description="Important for substrate specificity" evidence="4">
    <location>
        <position position="73"/>
    </location>
</feature>
<dbReference type="GO" id="GO:0036221">
    <property type="term" value="F:UTP diphosphatase activity"/>
    <property type="evidence" value="ECO:0007669"/>
    <property type="project" value="RHEA"/>
</dbReference>
<dbReference type="RefSeq" id="WP_091549512.1">
    <property type="nucleotide sequence ID" value="NZ_FONY01000077.1"/>
</dbReference>
<evidence type="ECO:0000256" key="2">
    <source>
        <dbReference type="ARBA" id="ARBA00022801"/>
    </source>
</evidence>
<dbReference type="AlphaFoldDB" id="A0A1I2K1M1"/>
<dbReference type="PANTHER" id="PTHR43213:SF5">
    <property type="entry name" value="BIFUNCTIONAL DTTP_UTP PYROPHOSPHATASE_METHYLTRANSFERASE PROTEIN-RELATED"/>
    <property type="match status" value="1"/>
</dbReference>
<keyword evidence="6" id="KW-1185">Reference proteome</keyword>
<feature type="active site" description="Proton acceptor" evidence="4">
    <location>
        <position position="72"/>
    </location>
</feature>
<dbReference type="SUPFAM" id="SSF52972">
    <property type="entry name" value="ITPase-like"/>
    <property type="match status" value="1"/>
</dbReference>
<dbReference type="GO" id="GO:0009117">
    <property type="term" value="P:nucleotide metabolic process"/>
    <property type="evidence" value="ECO:0007669"/>
    <property type="project" value="UniProtKB-KW"/>
</dbReference>
<comment type="similarity">
    <text evidence="4">Belongs to the Maf family. YhdE subfamily.</text>
</comment>
<dbReference type="InterPro" id="IPR029001">
    <property type="entry name" value="ITPase-like_fam"/>
</dbReference>
<keyword evidence="4" id="KW-0963">Cytoplasm</keyword>
<evidence type="ECO:0000256" key="3">
    <source>
        <dbReference type="ARBA" id="ARBA00023080"/>
    </source>
</evidence>
<dbReference type="EMBL" id="FONY01000077">
    <property type="protein sequence ID" value="SFF60198.1"/>
    <property type="molecule type" value="Genomic_DNA"/>
</dbReference>